<protein>
    <recommendedName>
        <fullName evidence="4">Phage tail tube protein, GTA-gp10</fullName>
    </recommendedName>
</protein>
<comment type="caution">
    <text evidence="2">The sequence shown here is derived from an EMBL/GenBank/DDBJ whole genome shotgun (WGS) entry which is preliminary data.</text>
</comment>
<dbReference type="STRING" id="1337093.MBELCI_1544"/>
<proteinExistence type="predicted"/>
<sequence>MANRFLGEATTEVDGKSFTLRCDFNAMAHFEDETGMSALEAFEAFEAGGLRAKTMIAMVWAFLQHHHPDADMKLAGMVLSEDVGALQRVVAAASPTKAEAGDAGNGRAPRRRKAKAAG</sequence>
<feature type="region of interest" description="Disordered" evidence="1">
    <location>
        <begin position="94"/>
        <end position="118"/>
    </location>
</feature>
<reference evidence="2" key="1">
    <citation type="journal article" date="2013" name="Genome Announc.">
        <title>Draft Genome Sequence of Loktanella cinnabarina LL-001T, Isolated from Deep-Sea Floor Sediment.</title>
        <authorList>
            <person name="Nishi S."/>
            <person name="Tsubouchi T."/>
            <person name="Takaki Y."/>
            <person name="Koyanagi R."/>
            <person name="Satoh N."/>
            <person name="Maruyama T."/>
            <person name="Hatada Y."/>
        </authorList>
    </citation>
    <scope>NUCLEOTIDE SEQUENCE [LARGE SCALE GENOMIC DNA]</scope>
    <source>
        <strain evidence="2">LL-001</strain>
    </source>
</reference>
<evidence type="ECO:0000313" key="3">
    <source>
        <dbReference type="Proteomes" id="UP000016566"/>
    </source>
</evidence>
<dbReference type="AlphaFoldDB" id="U2Z352"/>
<dbReference type="RefSeq" id="WP_021693596.1">
    <property type="nucleotide sequence ID" value="NZ_BATB01000015.1"/>
</dbReference>
<dbReference type="Proteomes" id="UP000016566">
    <property type="component" value="Unassembled WGS sequence"/>
</dbReference>
<name>U2Z352_9RHOB</name>
<dbReference type="eggNOG" id="ENOG5033BD8">
    <property type="taxonomic scope" value="Bacteria"/>
</dbReference>
<evidence type="ECO:0008006" key="4">
    <source>
        <dbReference type="Google" id="ProtNLM"/>
    </source>
</evidence>
<evidence type="ECO:0000256" key="1">
    <source>
        <dbReference type="SAM" id="MobiDB-lite"/>
    </source>
</evidence>
<organism evidence="2 3">
    <name type="scientific">Limimaricola cinnabarinus LL-001</name>
    <dbReference type="NCBI Taxonomy" id="1337093"/>
    <lineage>
        <taxon>Bacteria</taxon>
        <taxon>Pseudomonadati</taxon>
        <taxon>Pseudomonadota</taxon>
        <taxon>Alphaproteobacteria</taxon>
        <taxon>Rhodobacterales</taxon>
        <taxon>Paracoccaceae</taxon>
        <taxon>Limimaricola</taxon>
    </lineage>
</organism>
<keyword evidence="3" id="KW-1185">Reference proteome</keyword>
<gene>
    <name evidence="2" type="ORF">MBELCI_1544</name>
</gene>
<evidence type="ECO:0000313" key="2">
    <source>
        <dbReference type="EMBL" id="GAD55492.1"/>
    </source>
</evidence>
<feature type="compositionally biased region" description="Basic residues" evidence="1">
    <location>
        <begin position="108"/>
        <end position="118"/>
    </location>
</feature>
<accession>U2Z352</accession>
<dbReference type="EMBL" id="BATB01000015">
    <property type="protein sequence ID" value="GAD55492.1"/>
    <property type="molecule type" value="Genomic_DNA"/>
</dbReference>